<dbReference type="GO" id="GO:0006508">
    <property type="term" value="P:proteolysis"/>
    <property type="evidence" value="ECO:0007669"/>
    <property type="project" value="UniProtKB-KW"/>
</dbReference>
<feature type="transmembrane region" description="Helical" evidence="10">
    <location>
        <begin position="102"/>
        <end position="122"/>
    </location>
</feature>
<dbReference type="OrthoDB" id="5504276at2"/>
<keyword evidence="12" id="KW-1185">Reference proteome</keyword>
<dbReference type="STRING" id="760192.Halhy_6356"/>
<dbReference type="HOGENOM" id="CLU_081250_0_0_10"/>
<dbReference type="AlphaFoldDB" id="F4L7J5"/>
<gene>
    <name evidence="11" type="ordered locus">Halhy_6356</name>
</gene>
<evidence type="ECO:0000256" key="1">
    <source>
        <dbReference type="ARBA" id="ARBA00004651"/>
    </source>
</evidence>
<dbReference type="KEGG" id="hhy:Halhy_6356"/>
<name>F4L7J5_HALH1</name>
<evidence type="ECO:0000256" key="4">
    <source>
        <dbReference type="ARBA" id="ARBA00022475"/>
    </source>
</evidence>
<dbReference type="GO" id="GO:0008233">
    <property type="term" value="F:peptidase activity"/>
    <property type="evidence" value="ECO:0007669"/>
    <property type="project" value="UniProtKB-KW"/>
</dbReference>
<reference key="2">
    <citation type="submission" date="2011-04" db="EMBL/GenBank/DDBJ databases">
        <title>Complete sequence of chromosome of Haliscomenobacter hydrossis DSM 1100.</title>
        <authorList>
            <consortium name="US DOE Joint Genome Institute (JGI-PGF)"/>
            <person name="Lucas S."/>
            <person name="Han J."/>
            <person name="Lapidus A."/>
            <person name="Bruce D."/>
            <person name="Goodwin L."/>
            <person name="Pitluck S."/>
            <person name="Peters L."/>
            <person name="Kyrpides N."/>
            <person name="Mavromatis K."/>
            <person name="Ivanova N."/>
            <person name="Ovchinnikova G."/>
            <person name="Pagani I."/>
            <person name="Daligault H."/>
            <person name="Detter J.C."/>
            <person name="Han C."/>
            <person name="Land M."/>
            <person name="Hauser L."/>
            <person name="Markowitz V."/>
            <person name="Cheng J.-F."/>
            <person name="Hugenholtz P."/>
            <person name="Woyke T."/>
            <person name="Wu D."/>
            <person name="Verbarg S."/>
            <person name="Frueling A."/>
            <person name="Brambilla E."/>
            <person name="Klenk H.-P."/>
            <person name="Eisen J.A."/>
        </authorList>
    </citation>
    <scope>NUCLEOTIDE SEQUENCE</scope>
    <source>
        <strain>DSM 1100</strain>
    </source>
</reference>
<evidence type="ECO:0000313" key="12">
    <source>
        <dbReference type="Proteomes" id="UP000008461"/>
    </source>
</evidence>
<feature type="transmembrane region" description="Helical" evidence="10">
    <location>
        <begin position="134"/>
        <end position="154"/>
    </location>
</feature>
<evidence type="ECO:0000256" key="10">
    <source>
        <dbReference type="SAM" id="Phobius"/>
    </source>
</evidence>
<sequence>MSLLIASITPVMIFLYLINRRDKVQEPKKLLAKCFFGGFLSIALALLIDAPLAPFADSISSPFLHAFYNAFIIAAGPEELAKFLVLYWLVWKSADFDQHYDGIIYAVFVSLGFALVENILYVMEGGMGVAVARAVLSVPGHGFFAVLMGYYFSLAKFHEGTEKNKLLLKSLWMPILFHGLYDFALFYMEAEGLSPWILIALMVLFTYVVIRLWRVGFKKIKLHLHKDHIDSIETV</sequence>
<evidence type="ECO:0000256" key="6">
    <source>
        <dbReference type="ARBA" id="ARBA00022692"/>
    </source>
</evidence>
<keyword evidence="9 10" id="KW-0472">Membrane</keyword>
<evidence type="ECO:0000256" key="2">
    <source>
        <dbReference type="ARBA" id="ARBA00009165"/>
    </source>
</evidence>
<organism evidence="11 12">
    <name type="scientific">Haliscomenobacter hydrossis (strain ATCC 27775 / DSM 1100 / LMG 10767 / O)</name>
    <dbReference type="NCBI Taxonomy" id="760192"/>
    <lineage>
        <taxon>Bacteria</taxon>
        <taxon>Pseudomonadati</taxon>
        <taxon>Bacteroidota</taxon>
        <taxon>Saprospiria</taxon>
        <taxon>Saprospirales</taxon>
        <taxon>Haliscomenobacteraceae</taxon>
        <taxon>Haliscomenobacter</taxon>
    </lineage>
</organism>
<dbReference type="eggNOG" id="COG2339">
    <property type="taxonomic scope" value="Bacteria"/>
</dbReference>
<dbReference type="InterPro" id="IPR023596">
    <property type="entry name" value="Peptidase_PrsW_arch/bac"/>
</dbReference>
<dbReference type="InterPro" id="IPR026898">
    <property type="entry name" value="PrsW"/>
</dbReference>
<keyword evidence="8 10" id="KW-1133">Transmembrane helix</keyword>
<comment type="similarity">
    <text evidence="2">Belongs to the protease PrsW family.</text>
</comment>
<dbReference type="PANTHER" id="PTHR36844">
    <property type="entry name" value="PROTEASE PRSW"/>
    <property type="match status" value="1"/>
</dbReference>
<evidence type="ECO:0000256" key="7">
    <source>
        <dbReference type="ARBA" id="ARBA00022801"/>
    </source>
</evidence>
<keyword evidence="7" id="KW-0378">Hydrolase</keyword>
<proteinExistence type="inferred from homology"/>
<dbReference type="Proteomes" id="UP000008461">
    <property type="component" value="Chromosome"/>
</dbReference>
<dbReference type="Pfam" id="PF13367">
    <property type="entry name" value="PrsW-protease"/>
    <property type="match status" value="1"/>
</dbReference>
<evidence type="ECO:0000313" key="11">
    <source>
        <dbReference type="EMBL" id="AEE54175.1"/>
    </source>
</evidence>
<comment type="subcellular location">
    <subcellularLocation>
        <location evidence="1">Cell membrane</location>
        <topology evidence="1">Multi-pass membrane protein</topology>
    </subcellularLocation>
</comment>
<keyword evidence="6 10" id="KW-0812">Transmembrane</keyword>
<dbReference type="PANTHER" id="PTHR36844:SF1">
    <property type="entry name" value="PROTEASE PRSW"/>
    <property type="match status" value="1"/>
</dbReference>
<dbReference type="PIRSF" id="PIRSF016933">
    <property type="entry name" value="PrsW"/>
    <property type="match status" value="1"/>
</dbReference>
<protein>
    <recommendedName>
        <fullName evidence="3">Protease PrsW</fullName>
    </recommendedName>
</protein>
<feature type="transmembrane region" description="Helical" evidence="10">
    <location>
        <begin position="68"/>
        <end position="90"/>
    </location>
</feature>
<feature type="transmembrane region" description="Helical" evidence="10">
    <location>
        <begin position="193"/>
        <end position="213"/>
    </location>
</feature>
<dbReference type="EMBL" id="CP002691">
    <property type="protein sequence ID" value="AEE54175.1"/>
    <property type="molecule type" value="Genomic_DNA"/>
</dbReference>
<evidence type="ECO:0000256" key="3">
    <source>
        <dbReference type="ARBA" id="ARBA00018997"/>
    </source>
</evidence>
<keyword evidence="4" id="KW-1003">Cell membrane</keyword>
<dbReference type="RefSeq" id="WP_013768695.1">
    <property type="nucleotide sequence ID" value="NC_015510.1"/>
</dbReference>
<keyword evidence="5" id="KW-0645">Protease</keyword>
<feature type="transmembrane region" description="Helical" evidence="10">
    <location>
        <begin position="30"/>
        <end position="48"/>
    </location>
</feature>
<dbReference type="GO" id="GO:0005886">
    <property type="term" value="C:plasma membrane"/>
    <property type="evidence" value="ECO:0007669"/>
    <property type="project" value="UniProtKB-SubCell"/>
</dbReference>
<reference evidence="11 12" key="1">
    <citation type="journal article" date="2011" name="Stand. Genomic Sci.">
        <title>Complete genome sequence of Haliscomenobacter hydrossis type strain (O).</title>
        <authorList>
            <consortium name="US DOE Joint Genome Institute (JGI-PGF)"/>
            <person name="Daligault H."/>
            <person name="Lapidus A."/>
            <person name="Zeytun A."/>
            <person name="Nolan M."/>
            <person name="Lucas S."/>
            <person name="Del Rio T.G."/>
            <person name="Tice H."/>
            <person name="Cheng J.F."/>
            <person name="Tapia R."/>
            <person name="Han C."/>
            <person name="Goodwin L."/>
            <person name="Pitluck S."/>
            <person name="Liolios K."/>
            <person name="Pagani I."/>
            <person name="Ivanova N."/>
            <person name="Huntemann M."/>
            <person name="Mavromatis K."/>
            <person name="Mikhailova N."/>
            <person name="Pati A."/>
            <person name="Chen A."/>
            <person name="Palaniappan K."/>
            <person name="Land M."/>
            <person name="Hauser L."/>
            <person name="Brambilla E.M."/>
            <person name="Rohde M."/>
            <person name="Verbarg S."/>
            <person name="Goker M."/>
            <person name="Bristow J."/>
            <person name="Eisen J.A."/>
            <person name="Markowitz V."/>
            <person name="Hugenholtz P."/>
            <person name="Kyrpides N.C."/>
            <person name="Klenk H.P."/>
            <person name="Woyke T."/>
        </authorList>
    </citation>
    <scope>NUCLEOTIDE SEQUENCE [LARGE SCALE GENOMIC DNA]</scope>
    <source>
        <strain evidence="12">ATCC 27775 / DSM 1100 / LMG 10767 / O</strain>
    </source>
</reference>
<evidence type="ECO:0000256" key="8">
    <source>
        <dbReference type="ARBA" id="ARBA00022989"/>
    </source>
</evidence>
<evidence type="ECO:0000256" key="9">
    <source>
        <dbReference type="ARBA" id="ARBA00023136"/>
    </source>
</evidence>
<evidence type="ECO:0000256" key="5">
    <source>
        <dbReference type="ARBA" id="ARBA00022670"/>
    </source>
</evidence>
<accession>F4L7J5</accession>
<feature type="transmembrane region" description="Helical" evidence="10">
    <location>
        <begin position="166"/>
        <end position="187"/>
    </location>
</feature>